<dbReference type="AlphaFoldDB" id="A0A7S4FS76"/>
<dbReference type="EMBL" id="HBJA01058812">
    <property type="protein sequence ID" value="CAE0809675.1"/>
    <property type="molecule type" value="Transcribed_RNA"/>
</dbReference>
<organism evidence="1">
    <name type="scientific">Eutreptiella gymnastica</name>
    <dbReference type="NCBI Taxonomy" id="73025"/>
    <lineage>
        <taxon>Eukaryota</taxon>
        <taxon>Discoba</taxon>
        <taxon>Euglenozoa</taxon>
        <taxon>Euglenida</taxon>
        <taxon>Spirocuta</taxon>
        <taxon>Euglenophyceae</taxon>
        <taxon>Eutreptiales</taxon>
        <taxon>Eutreptiaceae</taxon>
        <taxon>Eutreptiella</taxon>
    </lineage>
</organism>
<evidence type="ECO:0000313" key="1">
    <source>
        <dbReference type="EMBL" id="CAE0809675.1"/>
    </source>
</evidence>
<proteinExistence type="predicted"/>
<gene>
    <name evidence="1" type="ORF">EGYM00163_LOCUS20809</name>
</gene>
<name>A0A7S4FS76_9EUGL</name>
<reference evidence="1" key="1">
    <citation type="submission" date="2021-01" db="EMBL/GenBank/DDBJ databases">
        <authorList>
            <person name="Corre E."/>
            <person name="Pelletier E."/>
            <person name="Niang G."/>
            <person name="Scheremetjew M."/>
            <person name="Finn R."/>
            <person name="Kale V."/>
            <person name="Holt S."/>
            <person name="Cochrane G."/>
            <person name="Meng A."/>
            <person name="Brown T."/>
            <person name="Cohen L."/>
        </authorList>
    </citation>
    <scope>NUCLEOTIDE SEQUENCE</scope>
    <source>
        <strain evidence="1">CCMP1594</strain>
    </source>
</reference>
<sequence>MQGRSNSHTQLMMSIVLGSQVWSRVSTATCFNCKLELDNVSSSGAPGYKLPRYNNRAQFTDIRHQMGGSEVAYHRQKGSITAQGPESFTDGNSIQWDEKVGSTRLAGLPGLRWYSAAT</sequence>
<protein>
    <submittedName>
        <fullName evidence="1">Uncharacterized protein</fullName>
    </submittedName>
</protein>
<accession>A0A7S4FS76</accession>